<evidence type="ECO:0000313" key="2">
    <source>
        <dbReference type="EMBL" id="KAA8590372.1"/>
    </source>
</evidence>
<accession>A0A5J5D6N6</accession>
<comment type="caution">
    <text evidence="2">The sequence shown here is derived from an EMBL/GenBank/DDBJ whole genome shotgun (WGS) entry which is preliminary data.</text>
</comment>
<evidence type="ECO:0000256" key="1">
    <source>
        <dbReference type="SAM" id="MobiDB-lite"/>
    </source>
</evidence>
<feature type="region of interest" description="Disordered" evidence="1">
    <location>
        <begin position="259"/>
        <end position="330"/>
    </location>
</feature>
<reference evidence="2 3" key="1">
    <citation type="submission" date="2019-08" db="EMBL/GenBank/DDBJ databases">
        <title>A chromosome-level genome assembly, high-density linkage maps, and genome scans reveal the genomic architecture of hybrid incompatibilities underlying speciation via character displacement in darters (Percidae: Etheostominae).</title>
        <authorList>
            <person name="Moran R.L."/>
            <person name="Catchen J.M."/>
            <person name="Fuller R.C."/>
        </authorList>
    </citation>
    <scope>NUCLEOTIDE SEQUENCE [LARGE SCALE GENOMIC DNA]</scope>
    <source>
        <strain evidence="2">EspeVRDwgs_2016</strain>
        <tissue evidence="2">Muscle</tissue>
    </source>
</reference>
<keyword evidence="3" id="KW-1185">Reference proteome</keyword>
<feature type="compositionally biased region" description="Polar residues" evidence="1">
    <location>
        <begin position="107"/>
        <end position="120"/>
    </location>
</feature>
<protein>
    <submittedName>
        <fullName evidence="2">Uncharacterized protein</fullName>
    </submittedName>
</protein>
<sequence length="415" mass="45259">MFTSFSLLGSSGKVGVVPDIMCLTNTMLSIPVGTIQRREALNTPYVVFQSSNALLHLLSMRAMQEEAFGIPALTDDVEQVGPDLLTEPELFTLHFHDGLQLPPTRNQQHFETQQRHSNNTTRRHARPGRGPGVLSIKDGDAGLSMEVASHLNRRSVDFGTDRYEGSVYYCCLEMMVASILSNIGKTSNEHVGGSRAEEEALHRHESLADQALGAAGALEALRLGVPVVLAVAELQAGRWLQRWQQCPWLLQLAQSQPVHTTSSSSSSPCTRSKASPSPSTSTSHRPNTRACSPWPRTSSITSSNPSSSNSRSKPCPPSTMSPSSPNTSSSLPSCLNQSHFFRQHNISNPQGVIFLDLGGAQLVALGRVLVVLGQLPGHLLPTVRRWLVQAEAEDETECCCWLNLQWLRQAAQDQL</sequence>
<feature type="compositionally biased region" description="Low complexity" evidence="1">
    <location>
        <begin position="259"/>
        <end position="313"/>
    </location>
</feature>
<name>A0A5J5D6N6_9PERO</name>
<feature type="compositionally biased region" description="Low complexity" evidence="1">
    <location>
        <begin position="320"/>
        <end position="330"/>
    </location>
</feature>
<feature type="region of interest" description="Disordered" evidence="1">
    <location>
        <begin position="107"/>
        <end position="135"/>
    </location>
</feature>
<evidence type="ECO:0000313" key="3">
    <source>
        <dbReference type="Proteomes" id="UP000327493"/>
    </source>
</evidence>
<dbReference type="AlphaFoldDB" id="A0A5J5D6N6"/>
<organism evidence="2 3">
    <name type="scientific">Etheostoma spectabile</name>
    <name type="common">orangethroat darter</name>
    <dbReference type="NCBI Taxonomy" id="54343"/>
    <lineage>
        <taxon>Eukaryota</taxon>
        <taxon>Metazoa</taxon>
        <taxon>Chordata</taxon>
        <taxon>Craniata</taxon>
        <taxon>Vertebrata</taxon>
        <taxon>Euteleostomi</taxon>
        <taxon>Actinopterygii</taxon>
        <taxon>Neopterygii</taxon>
        <taxon>Teleostei</taxon>
        <taxon>Neoteleostei</taxon>
        <taxon>Acanthomorphata</taxon>
        <taxon>Eupercaria</taxon>
        <taxon>Perciformes</taxon>
        <taxon>Percoidei</taxon>
        <taxon>Percidae</taxon>
        <taxon>Etheostomatinae</taxon>
        <taxon>Etheostoma</taxon>
    </lineage>
</organism>
<proteinExistence type="predicted"/>
<gene>
    <name evidence="2" type="ORF">FQN60_014306</name>
</gene>
<dbReference type="EMBL" id="VOFY01000008">
    <property type="protein sequence ID" value="KAA8590372.1"/>
    <property type="molecule type" value="Genomic_DNA"/>
</dbReference>
<dbReference type="Proteomes" id="UP000327493">
    <property type="component" value="Chromosome 8"/>
</dbReference>